<dbReference type="InterPro" id="IPR051907">
    <property type="entry name" value="DoxX-like_oxidoreductase"/>
</dbReference>
<dbReference type="PANTHER" id="PTHR33452:SF1">
    <property type="entry name" value="INNER MEMBRANE PROTEIN YPHA-RELATED"/>
    <property type="match status" value="1"/>
</dbReference>
<name>A0A9X2TC78_9BACT</name>
<comment type="similarity">
    <text evidence="2">Belongs to the DoxX family.</text>
</comment>
<keyword evidence="6 7" id="KW-0472">Membrane</keyword>
<gene>
    <name evidence="8" type="ORF">GGP71_002078</name>
</gene>
<dbReference type="InterPro" id="IPR032808">
    <property type="entry name" value="DoxX"/>
</dbReference>
<accession>A0A9X2TC78</accession>
<reference evidence="8" key="1">
    <citation type="submission" date="2022-08" db="EMBL/GenBank/DDBJ databases">
        <title>Genomic Encyclopedia of Type Strains, Phase V (KMG-V): Genome sequencing to study the core and pangenomes of soil and plant-associated prokaryotes.</title>
        <authorList>
            <person name="Whitman W."/>
        </authorList>
    </citation>
    <scope>NUCLEOTIDE SEQUENCE</scope>
    <source>
        <strain evidence="8">0</strain>
    </source>
</reference>
<keyword evidence="5 7" id="KW-1133">Transmembrane helix</keyword>
<keyword evidence="4 7" id="KW-0812">Transmembrane</keyword>
<feature type="transmembrane region" description="Helical" evidence="7">
    <location>
        <begin position="110"/>
        <end position="131"/>
    </location>
</feature>
<dbReference type="PANTHER" id="PTHR33452">
    <property type="entry name" value="OXIDOREDUCTASE CATD-RELATED"/>
    <property type="match status" value="1"/>
</dbReference>
<dbReference type="RefSeq" id="WP_208426905.1">
    <property type="nucleotide sequence ID" value="NZ_CALTSD010000001.1"/>
</dbReference>
<evidence type="ECO:0000256" key="1">
    <source>
        <dbReference type="ARBA" id="ARBA00004651"/>
    </source>
</evidence>
<organism evidence="8 9">
    <name type="scientific">Salinibacter ruber</name>
    <dbReference type="NCBI Taxonomy" id="146919"/>
    <lineage>
        <taxon>Bacteria</taxon>
        <taxon>Pseudomonadati</taxon>
        <taxon>Rhodothermota</taxon>
        <taxon>Rhodothermia</taxon>
        <taxon>Rhodothermales</taxon>
        <taxon>Salinibacteraceae</taxon>
        <taxon>Salinibacter</taxon>
    </lineage>
</organism>
<dbReference type="Proteomes" id="UP001155027">
    <property type="component" value="Unassembled WGS sequence"/>
</dbReference>
<dbReference type="GO" id="GO:0005886">
    <property type="term" value="C:plasma membrane"/>
    <property type="evidence" value="ECO:0007669"/>
    <property type="project" value="UniProtKB-SubCell"/>
</dbReference>
<keyword evidence="3" id="KW-1003">Cell membrane</keyword>
<comment type="subcellular location">
    <subcellularLocation>
        <location evidence="1">Cell membrane</location>
        <topology evidence="1">Multi-pass membrane protein</topology>
    </subcellularLocation>
</comment>
<feature type="transmembrane region" description="Helical" evidence="7">
    <location>
        <begin position="84"/>
        <end position="104"/>
    </location>
</feature>
<dbReference type="AlphaFoldDB" id="A0A9X2TC78"/>
<feature type="transmembrane region" description="Helical" evidence="7">
    <location>
        <begin position="12"/>
        <end position="31"/>
    </location>
</feature>
<evidence type="ECO:0000313" key="9">
    <source>
        <dbReference type="Proteomes" id="UP001155027"/>
    </source>
</evidence>
<evidence type="ECO:0000256" key="6">
    <source>
        <dbReference type="ARBA" id="ARBA00023136"/>
    </source>
</evidence>
<evidence type="ECO:0000256" key="2">
    <source>
        <dbReference type="ARBA" id="ARBA00006679"/>
    </source>
</evidence>
<evidence type="ECO:0000256" key="3">
    <source>
        <dbReference type="ARBA" id="ARBA00022475"/>
    </source>
</evidence>
<protein>
    <submittedName>
        <fullName evidence="8">Oxidoreductase</fullName>
    </submittedName>
</protein>
<evidence type="ECO:0000256" key="7">
    <source>
        <dbReference type="SAM" id="Phobius"/>
    </source>
</evidence>
<dbReference type="Pfam" id="PF07681">
    <property type="entry name" value="DoxX"/>
    <property type="match status" value="1"/>
</dbReference>
<sequence>MIWTHLSKFRDLGLLLLRGTIGLYMAIGHGWGKILGGPEQWAGLGGTMELFGLGFAPTFWGFMAAFAEFAGALLVVLGLFTRPAALLLVINMGVAATAHMTGMIDGSPESALVYGFVFLSLVFVGPGKYSVDEIAG</sequence>
<evidence type="ECO:0000256" key="5">
    <source>
        <dbReference type="ARBA" id="ARBA00022989"/>
    </source>
</evidence>
<evidence type="ECO:0000313" key="8">
    <source>
        <dbReference type="EMBL" id="MCS3678148.1"/>
    </source>
</evidence>
<comment type="caution">
    <text evidence="8">The sequence shown here is derived from an EMBL/GenBank/DDBJ whole genome shotgun (WGS) entry which is preliminary data.</text>
</comment>
<feature type="transmembrane region" description="Helical" evidence="7">
    <location>
        <begin position="51"/>
        <end position="77"/>
    </location>
</feature>
<dbReference type="EMBL" id="JANUAU010000006">
    <property type="protein sequence ID" value="MCS3678148.1"/>
    <property type="molecule type" value="Genomic_DNA"/>
</dbReference>
<proteinExistence type="inferred from homology"/>
<evidence type="ECO:0000256" key="4">
    <source>
        <dbReference type="ARBA" id="ARBA00022692"/>
    </source>
</evidence>